<evidence type="ECO:0000313" key="2">
    <source>
        <dbReference type="EMBL" id="MFD1646118.1"/>
    </source>
</evidence>
<name>A0ABD6DM06_9EURY</name>
<dbReference type="CDD" id="cd00761">
    <property type="entry name" value="Glyco_tranf_GTA_type"/>
    <property type="match status" value="1"/>
</dbReference>
<proteinExistence type="predicted"/>
<dbReference type="InterPro" id="IPR001173">
    <property type="entry name" value="Glyco_trans_2-like"/>
</dbReference>
<dbReference type="RefSeq" id="WP_256398358.1">
    <property type="nucleotide sequence ID" value="NZ_JANHJR010000001.1"/>
</dbReference>
<dbReference type="SUPFAM" id="SSF53448">
    <property type="entry name" value="Nucleotide-diphospho-sugar transferases"/>
    <property type="match status" value="1"/>
</dbReference>
<dbReference type="Gene3D" id="3.90.550.10">
    <property type="entry name" value="Spore Coat Polysaccharide Biosynthesis Protein SpsA, Chain A"/>
    <property type="match status" value="1"/>
</dbReference>
<evidence type="ECO:0000313" key="3">
    <source>
        <dbReference type="Proteomes" id="UP001597034"/>
    </source>
</evidence>
<protein>
    <submittedName>
        <fullName evidence="2">Glycosyltransferase family 2 protein</fullName>
    </submittedName>
</protein>
<feature type="domain" description="Glycosyltransferase 2-like" evidence="1">
    <location>
        <begin position="7"/>
        <end position="138"/>
    </location>
</feature>
<dbReference type="GO" id="GO:0016758">
    <property type="term" value="F:hexosyltransferase activity"/>
    <property type="evidence" value="ECO:0007669"/>
    <property type="project" value="UniProtKB-ARBA"/>
</dbReference>
<comment type="caution">
    <text evidence="2">The sequence shown here is derived from an EMBL/GenBank/DDBJ whole genome shotgun (WGS) entry which is preliminary data.</text>
</comment>
<evidence type="ECO:0000259" key="1">
    <source>
        <dbReference type="Pfam" id="PF00535"/>
    </source>
</evidence>
<reference evidence="2 3" key="1">
    <citation type="journal article" date="2019" name="Int. J. Syst. Evol. Microbiol.">
        <title>The Global Catalogue of Microorganisms (GCM) 10K type strain sequencing project: providing services to taxonomists for standard genome sequencing and annotation.</title>
        <authorList>
            <consortium name="The Broad Institute Genomics Platform"/>
            <consortium name="The Broad Institute Genome Sequencing Center for Infectious Disease"/>
            <person name="Wu L."/>
            <person name="Ma J."/>
        </authorList>
    </citation>
    <scope>NUCLEOTIDE SEQUENCE [LARGE SCALE GENOMIC DNA]</scope>
    <source>
        <strain evidence="2 3">CGMCC 1.10390</strain>
    </source>
</reference>
<organism evidence="2 3">
    <name type="scientific">Haloarchaeobius litoreus</name>
    <dbReference type="NCBI Taxonomy" id="755306"/>
    <lineage>
        <taxon>Archaea</taxon>
        <taxon>Methanobacteriati</taxon>
        <taxon>Methanobacteriota</taxon>
        <taxon>Stenosarchaea group</taxon>
        <taxon>Halobacteria</taxon>
        <taxon>Halobacteriales</taxon>
        <taxon>Halorubellaceae</taxon>
        <taxon>Haloarchaeobius</taxon>
    </lineage>
</organism>
<dbReference type="Pfam" id="PF00535">
    <property type="entry name" value="Glycos_transf_2"/>
    <property type="match status" value="1"/>
</dbReference>
<accession>A0ABD6DM06</accession>
<dbReference type="PANTHER" id="PTHR22916">
    <property type="entry name" value="GLYCOSYLTRANSFERASE"/>
    <property type="match status" value="1"/>
</dbReference>
<dbReference type="Proteomes" id="UP001597034">
    <property type="component" value="Unassembled WGS sequence"/>
</dbReference>
<gene>
    <name evidence="2" type="ORF">ACFSBL_10535</name>
</gene>
<sequence>MSEPSVSVVITTYNRCELVGDAIESVLAQTYSNFELFVVDDASTDDTEAVVGSYDDERLTYVRHETNRHLSAARNTGIELANGEYIAFLDDDDEWVETKLERQVERFEEASSRVGLVYCWMDYYEGDEVIAEYHPTFRGDIYPRTLGRQPLGNGSTWLVKAEVFDAVGGFDEDIRRGVDGDFVRRACKEYHVDVVPEVLTVYNVGHGSRRITGEDEDSIRAAIEGQRTKFQKYGPAFREYPRQEAIVRAKIGWRRTQLGEWWDGIAEFDRAFRLAPTCTTVYYYVGVAVFHALKRYLPSQSS</sequence>
<dbReference type="InterPro" id="IPR029044">
    <property type="entry name" value="Nucleotide-diphossugar_trans"/>
</dbReference>
<dbReference type="EMBL" id="JBHUDO010000002">
    <property type="protein sequence ID" value="MFD1646118.1"/>
    <property type="molecule type" value="Genomic_DNA"/>
</dbReference>
<dbReference type="AlphaFoldDB" id="A0ABD6DM06"/>
<dbReference type="PANTHER" id="PTHR22916:SF3">
    <property type="entry name" value="UDP-GLCNAC:BETAGAL BETA-1,3-N-ACETYLGLUCOSAMINYLTRANSFERASE-LIKE PROTEIN 1"/>
    <property type="match status" value="1"/>
</dbReference>
<keyword evidence="3" id="KW-1185">Reference proteome</keyword>